<sequence>MGWNKLPRELQLMILKELSDLDTEAKELDEEHRICGDDDDLSLTSMWTVWQHMVSYFLVCKTEIDQWALKQFARYTLPRSHLRSTEMLLEEMDEDRPDNSLLQIAVRTENIAAVRLLLEYDVETGYPWIDWHAWSPSTPLTVAVNAGNIAIAQELLQGGASVFFTYHDLDGLQQVSYAGGDGALIRLLVQYGLAIDDTRYELYGGRDDWAGNYDEETHRAEDNAPPGWWLTWHPLEIAIFQDAVSAAEAILSYDNSRLVDIARGYKEASSKKMKQLLESYMQRAIARCQLPAWHHVDTPGDRMVLG</sequence>
<accession>A0ABR4GI22</accession>
<feature type="repeat" description="ANK" evidence="1">
    <location>
        <begin position="135"/>
        <end position="162"/>
    </location>
</feature>
<protein>
    <recommendedName>
        <fullName evidence="4">Ankyrin repeat protein</fullName>
    </recommendedName>
</protein>
<evidence type="ECO:0000313" key="3">
    <source>
        <dbReference type="Proteomes" id="UP001610563"/>
    </source>
</evidence>
<keyword evidence="1" id="KW-0040">ANK repeat</keyword>
<dbReference type="EMBL" id="JBFTWV010000012">
    <property type="protein sequence ID" value="KAL2798651.1"/>
    <property type="molecule type" value="Genomic_DNA"/>
</dbReference>
<organism evidence="2 3">
    <name type="scientific">Aspergillus keveii</name>
    <dbReference type="NCBI Taxonomy" id="714993"/>
    <lineage>
        <taxon>Eukaryota</taxon>
        <taxon>Fungi</taxon>
        <taxon>Dikarya</taxon>
        <taxon>Ascomycota</taxon>
        <taxon>Pezizomycotina</taxon>
        <taxon>Eurotiomycetes</taxon>
        <taxon>Eurotiomycetidae</taxon>
        <taxon>Eurotiales</taxon>
        <taxon>Aspergillaceae</taxon>
        <taxon>Aspergillus</taxon>
        <taxon>Aspergillus subgen. Nidulantes</taxon>
    </lineage>
</organism>
<comment type="caution">
    <text evidence="2">The sequence shown here is derived from an EMBL/GenBank/DDBJ whole genome shotgun (WGS) entry which is preliminary data.</text>
</comment>
<dbReference type="PROSITE" id="PS50297">
    <property type="entry name" value="ANK_REP_REGION"/>
    <property type="match status" value="1"/>
</dbReference>
<evidence type="ECO:0008006" key="4">
    <source>
        <dbReference type="Google" id="ProtNLM"/>
    </source>
</evidence>
<dbReference type="Pfam" id="PF00023">
    <property type="entry name" value="Ank"/>
    <property type="match status" value="1"/>
</dbReference>
<dbReference type="Gene3D" id="1.25.40.20">
    <property type="entry name" value="Ankyrin repeat-containing domain"/>
    <property type="match status" value="1"/>
</dbReference>
<dbReference type="PROSITE" id="PS50088">
    <property type="entry name" value="ANK_REPEAT"/>
    <property type="match status" value="1"/>
</dbReference>
<keyword evidence="3" id="KW-1185">Reference proteome</keyword>
<evidence type="ECO:0000256" key="1">
    <source>
        <dbReference type="PROSITE-ProRule" id="PRU00023"/>
    </source>
</evidence>
<gene>
    <name evidence="2" type="ORF">BJX66DRAFT_334014</name>
</gene>
<evidence type="ECO:0000313" key="2">
    <source>
        <dbReference type="EMBL" id="KAL2798651.1"/>
    </source>
</evidence>
<proteinExistence type="predicted"/>
<dbReference type="Proteomes" id="UP001610563">
    <property type="component" value="Unassembled WGS sequence"/>
</dbReference>
<reference evidence="2 3" key="1">
    <citation type="submission" date="2024-07" db="EMBL/GenBank/DDBJ databases">
        <title>Section-level genome sequencing and comparative genomics of Aspergillus sections Usti and Cavernicolus.</title>
        <authorList>
            <consortium name="Lawrence Berkeley National Laboratory"/>
            <person name="Nybo J.L."/>
            <person name="Vesth T.C."/>
            <person name="Theobald S."/>
            <person name="Frisvad J.C."/>
            <person name="Larsen T.O."/>
            <person name="Kjaerboelling I."/>
            <person name="Rothschild-Mancinelli K."/>
            <person name="Lyhne E.K."/>
            <person name="Kogle M.E."/>
            <person name="Barry K."/>
            <person name="Clum A."/>
            <person name="Na H."/>
            <person name="Ledsgaard L."/>
            <person name="Lin J."/>
            <person name="Lipzen A."/>
            <person name="Kuo A."/>
            <person name="Riley R."/>
            <person name="Mondo S."/>
            <person name="Labutti K."/>
            <person name="Haridas S."/>
            <person name="Pangalinan J."/>
            <person name="Salamov A.A."/>
            <person name="Simmons B.A."/>
            <person name="Magnuson J.K."/>
            <person name="Chen J."/>
            <person name="Drula E."/>
            <person name="Henrissat B."/>
            <person name="Wiebenga A."/>
            <person name="Lubbers R.J."/>
            <person name="Gomes A.C."/>
            <person name="Makela M.R."/>
            <person name="Stajich J."/>
            <person name="Grigoriev I.V."/>
            <person name="Mortensen U.H."/>
            <person name="De Vries R.P."/>
            <person name="Baker S.E."/>
            <person name="Andersen M.R."/>
        </authorList>
    </citation>
    <scope>NUCLEOTIDE SEQUENCE [LARGE SCALE GENOMIC DNA]</scope>
    <source>
        <strain evidence="2 3">CBS 209.92</strain>
    </source>
</reference>
<name>A0ABR4GI22_9EURO</name>
<dbReference type="InterPro" id="IPR002110">
    <property type="entry name" value="Ankyrin_rpt"/>
</dbReference>
<dbReference type="InterPro" id="IPR036770">
    <property type="entry name" value="Ankyrin_rpt-contain_sf"/>
</dbReference>
<dbReference type="SUPFAM" id="SSF48403">
    <property type="entry name" value="Ankyrin repeat"/>
    <property type="match status" value="1"/>
</dbReference>